<dbReference type="Pfam" id="PF01832">
    <property type="entry name" value="Glucosaminidase"/>
    <property type="match status" value="1"/>
</dbReference>
<sequence>MKRPILLILFIAFISRTNAQQNPTVLAYIQEYRQLAVDEMLRTGVPAAIKLAQGIHETMAGQSDLVMRSNNHFGIKCKSTWTGDKVYHDDDAAGECFRSYGSASDSYRDHSDFLKSNQRYGFLFKLDPTDYEAWAYGLKKAGYATNIKYSQILIKLIETYNLQDYTLIALGKKAPSNELLVGIRPPKEDVIEIPVPPVVTNYPSGVFEINYTKVLYAKAGTSLLALADEHRVSLARLLDYNDITPGEGDLLATDQLIFLQRKKKTGAGLFHIVGSNETLYDIAQAEGIRYGTLLELNHLHPDMEPAPGERLYLKEKSPKQPLLAGDKRPKQRSELAYTSSRPTDLVQQASFKQKPVQHIVREKETLYGISKKYGVSIEQVKEWNQLNTNGLKTGQQLLIYTN</sequence>
<feature type="region of interest" description="Disordered" evidence="5">
    <location>
        <begin position="318"/>
        <end position="340"/>
    </location>
</feature>
<dbReference type="Gene3D" id="1.10.530.10">
    <property type="match status" value="1"/>
</dbReference>
<dbReference type="InterPro" id="IPR018392">
    <property type="entry name" value="LysM"/>
</dbReference>
<evidence type="ECO:0000256" key="4">
    <source>
        <dbReference type="ARBA" id="ARBA00032108"/>
    </source>
</evidence>
<dbReference type="Pfam" id="PF01476">
    <property type="entry name" value="LysM"/>
    <property type="match status" value="2"/>
</dbReference>
<evidence type="ECO:0000313" key="9">
    <source>
        <dbReference type="Proteomes" id="UP001200145"/>
    </source>
</evidence>
<dbReference type="CDD" id="cd00118">
    <property type="entry name" value="LysM"/>
    <property type="match status" value="2"/>
</dbReference>
<feature type="domain" description="LysM" evidence="7">
    <location>
        <begin position="356"/>
        <end position="399"/>
    </location>
</feature>
<dbReference type="RefSeq" id="WP_234864940.1">
    <property type="nucleotide sequence ID" value="NZ_JAKEVY010000002.1"/>
</dbReference>
<evidence type="ECO:0000256" key="2">
    <source>
        <dbReference type="ARBA" id="ARBA00022638"/>
    </source>
</evidence>
<feature type="domain" description="LysM" evidence="7">
    <location>
        <begin position="269"/>
        <end position="313"/>
    </location>
</feature>
<dbReference type="InterPro" id="IPR002901">
    <property type="entry name" value="MGlyc_endo_b_GlcNAc-like_dom"/>
</dbReference>
<dbReference type="SMART" id="SM00047">
    <property type="entry name" value="LYZ2"/>
    <property type="match status" value="1"/>
</dbReference>
<evidence type="ECO:0000256" key="5">
    <source>
        <dbReference type="SAM" id="MobiDB-lite"/>
    </source>
</evidence>
<evidence type="ECO:0000256" key="3">
    <source>
        <dbReference type="ARBA" id="ARBA00022801"/>
    </source>
</evidence>
<comment type="caution">
    <text evidence="8">The sequence shown here is derived from an EMBL/GenBank/DDBJ whole genome shotgun (WGS) entry which is preliminary data.</text>
</comment>
<keyword evidence="1" id="KW-0929">Antimicrobial</keyword>
<evidence type="ECO:0000256" key="1">
    <source>
        <dbReference type="ARBA" id="ARBA00022529"/>
    </source>
</evidence>
<keyword evidence="6" id="KW-0732">Signal</keyword>
<proteinExistence type="predicted"/>
<dbReference type="PANTHER" id="PTHR33308:SF9">
    <property type="entry name" value="PEPTIDOGLYCAN HYDROLASE FLGJ"/>
    <property type="match status" value="1"/>
</dbReference>
<evidence type="ECO:0000256" key="6">
    <source>
        <dbReference type="SAM" id="SignalP"/>
    </source>
</evidence>
<feature type="chain" id="PRO_5046190677" description="Peptidoglycan hydrolase" evidence="6">
    <location>
        <begin position="20"/>
        <end position="402"/>
    </location>
</feature>
<dbReference type="PANTHER" id="PTHR33308">
    <property type="entry name" value="PEPTIDOGLYCAN HYDROLASE FLGJ"/>
    <property type="match status" value="1"/>
</dbReference>
<keyword evidence="2" id="KW-0081">Bacteriolytic enzyme</keyword>
<dbReference type="PROSITE" id="PS51782">
    <property type="entry name" value="LYSM"/>
    <property type="match status" value="2"/>
</dbReference>
<protein>
    <recommendedName>
        <fullName evidence="4">Peptidoglycan hydrolase</fullName>
    </recommendedName>
</protein>
<keyword evidence="3" id="KW-0378">Hydrolase</keyword>
<dbReference type="InterPro" id="IPR051056">
    <property type="entry name" value="Glycosyl_Hydrolase_73"/>
</dbReference>
<reference evidence="8 9" key="1">
    <citation type="submission" date="2022-01" db="EMBL/GenBank/DDBJ databases">
        <title>Flavihumibacter sp. nov., isolated from sediment of a river.</title>
        <authorList>
            <person name="Liu H."/>
        </authorList>
    </citation>
    <scope>NUCLEOTIDE SEQUENCE [LARGE SCALE GENOMIC DNA]</scope>
    <source>
        <strain evidence="8 9">RY-1</strain>
    </source>
</reference>
<keyword evidence="9" id="KW-1185">Reference proteome</keyword>
<dbReference type="SMART" id="SM00257">
    <property type="entry name" value="LysM"/>
    <property type="match status" value="2"/>
</dbReference>
<name>A0ABS9BGD8_9BACT</name>
<organism evidence="8 9">
    <name type="scientific">Flavihumibacter fluminis</name>
    <dbReference type="NCBI Taxonomy" id="2909236"/>
    <lineage>
        <taxon>Bacteria</taxon>
        <taxon>Pseudomonadati</taxon>
        <taxon>Bacteroidota</taxon>
        <taxon>Chitinophagia</taxon>
        <taxon>Chitinophagales</taxon>
        <taxon>Chitinophagaceae</taxon>
        <taxon>Flavihumibacter</taxon>
    </lineage>
</organism>
<gene>
    <name evidence="8" type="ORF">L0U88_06860</name>
</gene>
<feature type="signal peptide" evidence="6">
    <location>
        <begin position="1"/>
        <end position="19"/>
    </location>
</feature>
<evidence type="ECO:0000259" key="7">
    <source>
        <dbReference type="PROSITE" id="PS51782"/>
    </source>
</evidence>
<dbReference type="InterPro" id="IPR036779">
    <property type="entry name" value="LysM_dom_sf"/>
</dbReference>
<evidence type="ECO:0000313" key="8">
    <source>
        <dbReference type="EMBL" id="MCF1714345.1"/>
    </source>
</evidence>
<dbReference type="Proteomes" id="UP001200145">
    <property type="component" value="Unassembled WGS sequence"/>
</dbReference>
<dbReference type="Gene3D" id="3.10.350.10">
    <property type="entry name" value="LysM domain"/>
    <property type="match status" value="2"/>
</dbReference>
<dbReference type="SUPFAM" id="SSF54106">
    <property type="entry name" value="LysM domain"/>
    <property type="match status" value="2"/>
</dbReference>
<dbReference type="EMBL" id="JAKEVY010000002">
    <property type="protein sequence ID" value="MCF1714345.1"/>
    <property type="molecule type" value="Genomic_DNA"/>
</dbReference>
<accession>A0ABS9BGD8</accession>